<dbReference type="InterPro" id="IPR023631">
    <property type="entry name" value="Amidase_dom"/>
</dbReference>
<organism evidence="3 4">
    <name type="scientific">Stachybotrys chartarum (strain CBS 109288 / IBT 7711)</name>
    <name type="common">Toxic black mold</name>
    <name type="synonym">Stilbospora chartarum</name>
    <dbReference type="NCBI Taxonomy" id="1280523"/>
    <lineage>
        <taxon>Eukaryota</taxon>
        <taxon>Fungi</taxon>
        <taxon>Dikarya</taxon>
        <taxon>Ascomycota</taxon>
        <taxon>Pezizomycotina</taxon>
        <taxon>Sordariomycetes</taxon>
        <taxon>Hypocreomycetidae</taxon>
        <taxon>Hypocreales</taxon>
        <taxon>Stachybotryaceae</taxon>
        <taxon>Stachybotrys</taxon>
    </lineage>
</organism>
<protein>
    <recommendedName>
        <fullName evidence="2">Amidase domain-containing protein</fullName>
    </recommendedName>
</protein>
<dbReference type="OrthoDB" id="421993at2759"/>
<evidence type="ECO:0000313" key="4">
    <source>
        <dbReference type="Proteomes" id="UP000028045"/>
    </source>
</evidence>
<dbReference type="PANTHER" id="PTHR11895">
    <property type="entry name" value="TRANSAMIDASE"/>
    <property type="match status" value="1"/>
</dbReference>
<feature type="region of interest" description="Disordered" evidence="1">
    <location>
        <begin position="1"/>
        <end position="24"/>
    </location>
</feature>
<name>A0A084B0S4_STACB</name>
<keyword evidence="4" id="KW-1185">Reference proteome</keyword>
<proteinExistence type="predicted"/>
<evidence type="ECO:0000313" key="3">
    <source>
        <dbReference type="EMBL" id="KEY71153.1"/>
    </source>
</evidence>
<dbReference type="SUPFAM" id="SSF75304">
    <property type="entry name" value="Amidase signature (AS) enzymes"/>
    <property type="match status" value="1"/>
</dbReference>
<accession>A0A084B0S4</accession>
<dbReference type="Pfam" id="PF01425">
    <property type="entry name" value="Amidase"/>
    <property type="match status" value="1"/>
</dbReference>
<dbReference type="PANTHER" id="PTHR11895:SF67">
    <property type="entry name" value="AMIDASE DOMAIN-CONTAINING PROTEIN"/>
    <property type="match status" value="1"/>
</dbReference>
<reference evidence="3 4" key="1">
    <citation type="journal article" date="2014" name="BMC Genomics">
        <title>Comparative genome sequencing reveals chemotype-specific gene clusters in the toxigenic black mold Stachybotrys.</title>
        <authorList>
            <person name="Semeiks J."/>
            <person name="Borek D."/>
            <person name="Otwinowski Z."/>
            <person name="Grishin N.V."/>
        </authorList>
    </citation>
    <scope>NUCLEOTIDE SEQUENCE [LARGE SCALE GENOMIC DNA]</scope>
    <source>
        <strain evidence="4">CBS 109288 / IBT 7711</strain>
    </source>
</reference>
<dbReference type="AlphaFoldDB" id="A0A084B0S4"/>
<dbReference type="Gene3D" id="3.90.1300.10">
    <property type="entry name" value="Amidase signature (AS) domain"/>
    <property type="match status" value="1"/>
</dbReference>
<gene>
    <name evidence="3" type="ORF">S7711_00976</name>
</gene>
<dbReference type="InterPro" id="IPR036928">
    <property type="entry name" value="AS_sf"/>
</dbReference>
<dbReference type="InterPro" id="IPR000120">
    <property type="entry name" value="Amidase"/>
</dbReference>
<evidence type="ECO:0000256" key="1">
    <source>
        <dbReference type="SAM" id="MobiDB-lite"/>
    </source>
</evidence>
<feature type="domain" description="Amidase" evidence="2">
    <location>
        <begin position="154"/>
        <end position="559"/>
    </location>
</feature>
<evidence type="ECO:0000259" key="2">
    <source>
        <dbReference type="Pfam" id="PF01425"/>
    </source>
</evidence>
<dbReference type="EMBL" id="KL648363">
    <property type="protein sequence ID" value="KEY71153.1"/>
    <property type="molecule type" value="Genomic_DNA"/>
</dbReference>
<dbReference type="HOGENOM" id="CLU_009600_0_2_1"/>
<sequence>MANQPPFNDFPKPVQGPDTDYVSKPATNPVLRGYPLSLAATVVSSVPLLQRYYWNVAGFGTVKDLPVLDDLPTRFHPCVTPLGDTQPMVPFTSDHLKAKYTALAGRYYTISDYHELYKSGKATPLEVVEALLEITTRRESQYADAWADSHGEDHRAVEAARASTKRYAAGEPLGILDGVPFGVKDDLEVEGYICHLGVKYDSSVPEFFKKAEETVYAVRRLQEAGAIVLGKNRMHQLGADTSGCNPTQGTPTNHMNKSYYTGGSSSGGSSALGAGIVPFVVGTDSGGSTRIPAVYNGVYGMKTSHHRTGLTPHTNLVASPIAASVADLTVAYRVMSQPDPACATQGRFAVSQPPGPGAKRVMGIYRDWWKEADPRVVEVCDGAVKYFEEKLGYEVVDISIPHVAEARISHTMTLISEVVETIRSRAGRRPDWLSLLSPPNKFLLSVAAQTPASDYLKGGAMRELLMRHLAFLFQKHPGLLIMTPASPLVGWPRAPGDDSHGFSDTNTTVKNMVFTFLANFTGTPAVAAPVGYVEPEQGEGWLPIGLMATGEWGSEEQLLSWAAEAEQYLHETYEGGRVRPKSWLDVMDLVSSDKDD</sequence>
<dbReference type="GO" id="GO:0003824">
    <property type="term" value="F:catalytic activity"/>
    <property type="evidence" value="ECO:0007669"/>
    <property type="project" value="InterPro"/>
</dbReference>
<dbReference type="Proteomes" id="UP000028045">
    <property type="component" value="Unassembled WGS sequence"/>
</dbReference>